<dbReference type="EMBL" id="SHOE01000013">
    <property type="protein sequence ID" value="NKJ68887.1"/>
    <property type="molecule type" value="Genomic_DNA"/>
</dbReference>
<keyword evidence="2" id="KW-1185">Reference proteome</keyword>
<evidence type="ECO:0000313" key="1">
    <source>
        <dbReference type="EMBL" id="NKJ68887.1"/>
    </source>
</evidence>
<organism evidence="1 2">
    <name type="scientific">Vibrio chemaguriensis</name>
    <dbReference type="NCBI Taxonomy" id="2527672"/>
    <lineage>
        <taxon>Bacteria</taxon>
        <taxon>Pseudomonadati</taxon>
        <taxon>Pseudomonadota</taxon>
        <taxon>Gammaproteobacteria</taxon>
        <taxon>Vibrionales</taxon>
        <taxon>Vibrionaceae</taxon>
        <taxon>Vibrio</taxon>
    </lineage>
</organism>
<protein>
    <recommendedName>
        <fullName evidence="3">DUF3265 domain-containing protein</fullName>
    </recommendedName>
</protein>
<evidence type="ECO:0000313" key="2">
    <source>
        <dbReference type="Proteomes" id="UP000778757"/>
    </source>
</evidence>
<evidence type="ECO:0008006" key="3">
    <source>
        <dbReference type="Google" id="ProtNLM"/>
    </source>
</evidence>
<comment type="caution">
    <text evidence="1">The sequence shown here is derived from an EMBL/GenBank/DDBJ whole genome shotgun (WGS) entry which is preliminary data.</text>
</comment>
<proteinExistence type="predicted"/>
<reference evidence="1 2" key="1">
    <citation type="journal article" date="2019" name="Curr. Microbiol.">
        <title>Vibrio chemaguriensis sp. nov., from Sundarbans, Bay of Bengal.</title>
        <authorList>
            <person name="Ghosh A."/>
            <person name="Bhadury P."/>
        </authorList>
    </citation>
    <scope>NUCLEOTIDE SEQUENCE [LARGE SCALE GENOMIC DNA]</scope>
    <source>
        <strain evidence="1 2">Iso1</strain>
    </source>
</reference>
<name>A0ABX1HZC3_9VIBR</name>
<gene>
    <name evidence="1" type="ORF">EX191_14030</name>
</gene>
<dbReference type="Proteomes" id="UP000778757">
    <property type="component" value="Unassembled WGS sequence"/>
</dbReference>
<accession>A0ABX1HZC3</accession>
<sequence>MNEKVPWFLKFFVIVFSQCDVYTQMTTVASL</sequence>